<dbReference type="Pfam" id="PF00083">
    <property type="entry name" value="Sugar_tr"/>
    <property type="match status" value="1"/>
</dbReference>
<keyword evidence="3 5" id="KW-1133">Transmembrane helix</keyword>
<dbReference type="GO" id="GO:0016020">
    <property type="term" value="C:membrane"/>
    <property type="evidence" value="ECO:0007669"/>
    <property type="project" value="UniProtKB-SubCell"/>
</dbReference>
<dbReference type="InterPro" id="IPR020846">
    <property type="entry name" value="MFS_dom"/>
</dbReference>
<accession>A0A1V5T253</accession>
<evidence type="ECO:0000259" key="6">
    <source>
        <dbReference type="PROSITE" id="PS50850"/>
    </source>
</evidence>
<comment type="subcellular location">
    <subcellularLocation>
        <location evidence="1">Membrane</location>
        <topology evidence="1">Multi-pass membrane protein</topology>
    </subcellularLocation>
</comment>
<feature type="transmembrane region" description="Helical" evidence="5">
    <location>
        <begin position="257"/>
        <end position="277"/>
    </location>
</feature>
<dbReference type="Proteomes" id="UP000485569">
    <property type="component" value="Unassembled WGS sequence"/>
</dbReference>
<feature type="transmembrane region" description="Helical" evidence="5">
    <location>
        <begin position="78"/>
        <end position="102"/>
    </location>
</feature>
<feature type="transmembrane region" description="Helical" evidence="5">
    <location>
        <begin position="143"/>
        <end position="160"/>
    </location>
</feature>
<dbReference type="PANTHER" id="PTHR23518">
    <property type="entry name" value="C-METHYLTRANSFERASE"/>
    <property type="match status" value="1"/>
</dbReference>
<dbReference type="PROSITE" id="PS50850">
    <property type="entry name" value="MFS"/>
    <property type="match status" value="1"/>
</dbReference>
<dbReference type="SUPFAM" id="SSF103473">
    <property type="entry name" value="MFS general substrate transporter"/>
    <property type="match status" value="1"/>
</dbReference>
<comment type="caution">
    <text evidence="7">The sequence shown here is derived from an EMBL/GenBank/DDBJ whole genome shotgun (WGS) entry which is preliminary data.</text>
</comment>
<evidence type="ECO:0000313" key="7">
    <source>
        <dbReference type="EMBL" id="OQA60840.1"/>
    </source>
</evidence>
<dbReference type="InterPro" id="IPR005829">
    <property type="entry name" value="Sugar_transporter_CS"/>
</dbReference>
<organism evidence="7">
    <name type="scientific">Candidatus Atribacter allofermentans</name>
    <dbReference type="NCBI Taxonomy" id="1852833"/>
    <lineage>
        <taxon>Bacteria</taxon>
        <taxon>Pseudomonadati</taxon>
        <taxon>Atribacterota</taxon>
        <taxon>Atribacteria</taxon>
        <taxon>Atribacterales</taxon>
        <taxon>Atribacteraceae</taxon>
        <taxon>Atribacter</taxon>
    </lineage>
</organism>
<dbReference type="AlphaFoldDB" id="A0A1V5T253"/>
<keyword evidence="2 5" id="KW-0812">Transmembrane</keyword>
<sequence length="396" mass="42973">MDKKNKRKNILITGLTSLLTDISSEMIYPIIALYLKALGGSPAILGIIEGVAESTASILKVFSGAFADRIGKRKPLAIAGYSLSVIGKVLFYFASNWSFIFAGRFSDRFGKGVRTAPRDAMISESVEGNHQGKAFGLHRTMDSMGAVIGTLITFFFLFRIQEAARQSGNPAFYIPTFRSIILLSLIPAALGVVVLFLTIETGSGEKSTHIPLSWSSLLKLDHKLKVFLLATFLFTLGNSSDQFILLRATEPDLGYSAAQVILLYLLFNIVYMVVSYPAGWLSDKIGQKWILAGGFLLYSITYYVIGFTPSFIIPAMILYGFYIGMTEGVAKALVSELSPASRRATIIGLHATLLGIGLFPASLIGGLLWSTFGPSATFLFGGSMTFISALILILFL</sequence>
<dbReference type="InterPro" id="IPR011701">
    <property type="entry name" value="MFS"/>
</dbReference>
<dbReference type="InterPro" id="IPR036259">
    <property type="entry name" value="MFS_trans_sf"/>
</dbReference>
<evidence type="ECO:0000256" key="4">
    <source>
        <dbReference type="ARBA" id="ARBA00023136"/>
    </source>
</evidence>
<feature type="domain" description="Major facilitator superfamily (MFS) profile" evidence="6">
    <location>
        <begin position="9"/>
        <end position="396"/>
    </location>
</feature>
<dbReference type="EMBL" id="MWBQ01000030">
    <property type="protein sequence ID" value="OQA60840.1"/>
    <property type="molecule type" value="Genomic_DNA"/>
</dbReference>
<dbReference type="PANTHER" id="PTHR23518:SF2">
    <property type="entry name" value="MAJOR FACILITATOR SUPERFAMILY TRANSPORTER"/>
    <property type="match status" value="1"/>
</dbReference>
<evidence type="ECO:0000256" key="3">
    <source>
        <dbReference type="ARBA" id="ARBA00022989"/>
    </source>
</evidence>
<feature type="transmembrane region" description="Helical" evidence="5">
    <location>
        <begin position="289"/>
        <end position="305"/>
    </location>
</feature>
<keyword evidence="4 5" id="KW-0472">Membrane</keyword>
<dbReference type="Pfam" id="PF07690">
    <property type="entry name" value="MFS_1"/>
    <property type="match status" value="1"/>
</dbReference>
<evidence type="ECO:0000256" key="2">
    <source>
        <dbReference type="ARBA" id="ARBA00022692"/>
    </source>
</evidence>
<evidence type="ECO:0000256" key="5">
    <source>
        <dbReference type="SAM" id="Phobius"/>
    </source>
</evidence>
<feature type="transmembrane region" description="Helical" evidence="5">
    <location>
        <begin position="346"/>
        <end position="369"/>
    </location>
</feature>
<dbReference type="InterPro" id="IPR005828">
    <property type="entry name" value="MFS_sugar_transport-like"/>
</dbReference>
<gene>
    <name evidence="7" type="primary">mdtH</name>
    <name evidence="7" type="ORF">BWY41_00492</name>
</gene>
<dbReference type="CDD" id="cd17370">
    <property type="entry name" value="MFS_MJ1317_like"/>
    <property type="match status" value="1"/>
</dbReference>
<feature type="transmembrane region" description="Helical" evidence="5">
    <location>
        <begin position="180"/>
        <end position="199"/>
    </location>
</feature>
<dbReference type="Gene3D" id="1.20.1250.20">
    <property type="entry name" value="MFS general substrate transporter like domains"/>
    <property type="match status" value="2"/>
</dbReference>
<dbReference type="PROSITE" id="PS00217">
    <property type="entry name" value="SUGAR_TRANSPORT_2"/>
    <property type="match status" value="1"/>
</dbReference>
<name>A0A1V5T253_9BACT</name>
<feature type="transmembrane region" description="Helical" evidence="5">
    <location>
        <begin position="375"/>
        <end position="395"/>
    </location>
</feature>
<proteinExistence type="predicted"/>
<dbReference type="GO" id="GO:0022857">
    <property type="term" value="F:transmembrane transporter activity"/>
    <property type="evidence" value="ECO:0007669"/>
    <property type="project" value="InterPro"/>
</dbReference>
<evidence type="ECO:0000256" key="1">
    <source>
        <dbReference type="ARBA" id="ARBA00004141"/>
    </source>
</evidence>
<reference evidence="7" key="1">
    <citation type="submission" date="2017-02" db="EMBL/GenBank/DDBJ databases">
        <title>Delving into the versatile metabolic prowess of the omnipresent phylum Bacteroidetes.</title>
        <authorList>
            <person name="Nobu M.K."/>
            <person name="Mei R."/>
            <person name="Narihiro T."/>
            <person name="Kuroda K."/>
            <person name="Liu W.-T."/>
        </authorList>
    </citation>
    <scope>NUCLEOTIDE SEQUENCE</scope>
    <source>
        <strain evidence="7">ADurb.Bin276</strain>
    </source>
</reference>
<feature type="transmembrane region" description="Helical" evidence="5">
    <location>
        <begin position="311"/>
        <end position="334"/>
    </location>
</feature>
<protein>
    <submittedName>
        <fullName evidence="7">Multidrug resistance protein MdtH</fullName>
    </submittedName>
</protein>